<accession>A0A1W1BXQ6</accession>
<organism evidence="1">
    <name type="scientific">hydrothermal vent metagenome</name>
    <dbReference type="NCBI Taxonomy" id="652676"/>
    <lineage>
        <taxon>unclassified sequences</taxon>
        <taxon>metagenomes</taxon>
        <taxon>ecological metagenomes</taxon>
    </lineage>
</organism>
<protein>
    <recommendedName>
        <fullName evidence="2">Outer membrane protein beta-barrel domain-containing protein</fullName>
    </recommendedName>
</protein>
<evidence type="ECO:0008006" key="2">
    <source>
        <dbReference type="Google" id="ProtNLM"/>
    </source>
</evidence>
<name>A0A1W1BXQ6_9ZZZZ</name>
<dbReference type="NCBIfam" id="TIGR02001">
    <property type="entry name" value="gcw_chp"/>
    <property type="match status" value="1"/>
</dbReference>
<dbReference type="AlphaFoldDB" id="A0A1W1BXQ6"/>
<dbReference type="EMBL" id="FPHE01000083">
    <property type="protein sequence ID" value="SFV58275.1"/>
    <property type="molecule type" value="Genomic_DNA"/>
</dbReference>
<dbReference type="Pfam" id="PF09694">
    <property type="entry name" value="Gcw_chp"/>
    <property type="match status" value="1"/>
</dbReference>
<sequence length="214" mass="22870">MKFTKLSLVAVLTATTMSSTLVADEVELSANVSATNNYVWRGMTQSANKTAVQGGLDVGYSGLYLGTWVSNVDFGSDATTEIDGYVGYGGEVAGIEYDLGYIQFAYLNEGDANFEEAYLGLSKDFGVASLGATYSIGIDDAPDDIALEAAIGLPQDYSLDLGWGDYDTVGSRYSVGVSKSFDKVDFSLSYHEFTHDTTDSNDEKNIVVSVGTDF</sequence>
<evidence type="ECO:0000313" key="1">
    <source>
        <dbReference type="EMBL" id="SFV58275.1"/>
    </source>
</evidence>
<dbReference type="InterPro" id="IPR010239">
    <property type="entry name" value="CHP02001"/>
</dbReference>
<gene>
    <name evidence="1" type="ORF">MNB_SV-12-617</name>
</gene>
<reference evidence="1" key="1">
    <citation type="submission" date="2016-10" db="EMBL/GenBank/DDBJ databases">
        <authorList>
            <person name="de Groot N.N."/>
        </authorList>
    </citation>
    <scope>NUCLEOTIDE SEQUENCE</scope>
</reference>
<proteinExistence type="predicted"/>